<dbReference type="InterPro" id="IPR011012">
    <property type="entry name" value="Longin-like_dom_sf"/>
</dbReference>
<dbReference type="Proteomes" id="UP000039865">
    <property type="component" value="Unassembled WGS sequence"/>
</dbReference>
<keyword evidence="7 12" id="KW-0653">Protein transport</keyword>
<evidence type="ECO:0000256" key="13">
    <source>
        <dbReference type="SAM" id="MobiDB-lite"/>
    </source>
</evidence>
<evidence type="ECO:0000256" key="3">
    <source>
        <dbReference type="ARBA" id="ARBA00011775"/>
    </source>
</evidence>
<dbReference type="GO" id="GO:0006891">
    <property type="term" value="P:intra-Golgi vesicle-mediated transport"/>
    <property type="evidence" value="ECO:0007669"/>
    <property type="project" value="TreeGrafter"/>
</dbReference>
<keyword evidence="4 12" id="KW-0813">Transport</keyword>
<evidence type="ECO:0000313" key="16">
    <source>
        <dbReference type="Proteomes" id="UP000039865"/>
    </source>
</evidence>
<keyword evidence="8 12" id="KW-0333">Golgi apparatus</keyword>
<dbReference type="GO" id="GO:0006886">
    <property type="term" value="P:intracellular protein transport"/>
    <property type="evidence" value="ECO:0007669"/>
    <property type="project" value="TreeGrafter"/>
</dbReference>
<dbReference type="OMA" id="NELMLHS"/>
<proteinExistence type="inferred from homology"/>
<dbReference type="PANTHER" id="PTHR11043:SF0">
    <property type="entry name" value="COATOMER SUBUNIT ZETA"/>
    <property type="match status" value="1"/>
</dbReference>
<keyword evidence="9 12" id="KW-0472">Membrane</keyword>
<keyword evidence="16" id="KW-1185">Reference proteome</keyword>
<keyword evidence="6 12" id="KW-0931">ER-Golgi transport</keyword>
<sequence length="204" mass="22247">MLSGVVGDVKGVVVLDNEGKRIISKYYNSPKCLENNTSQKVFERQLFLKSNKQGGSSKINQYENDIMTIDNYTAIFRCYVDMTIYILGDRDDNEMVLAMVLDTVHDCFDTVFKRNIERKSLINNMTAVILVIDELIDQGIVMAADSQIILKRINIKGTGHPSGAGNEGSESSSTTQSSSSSSGGGMFASVFASAKSSLAKSLAF</sequence>
<evidence type="ECO:0000313" key="15">
    <source>
        <dbReference type="EMBL" id="CDW75046.1"/>
    </source>
</evidence>
<evidence type="ECO:0000256" key="7">
    <source>
        <dbReference type="ARBA" id="ARBA00022927"/>
    </source>
</evidence>
<organism evidence="15 16">
    <name type="scientific">Stylonychia lemnae</name>
    <name type="common">Ciliate</name>
    <dbReference type="NCBI Taxonomy" id="5949"/>
    <lineage>
        <taxon>Eukaryota</taxon>
        <taxon>Sar</taxon>
        <taxon>Alveolata</taxon>
        <taxon>Ciliophora</taxon>
        <taxon>Intramacronucleata</taxon>
        <taxon>Spirotrichea</taxon>
        <taxon>Stichotrichia</taxon>
        <taxon>Sporadotrichida</taxon>
        <taxon>Oxytrichidae</taxon>
        <taxon>Stylonychinae</taxon>
        <taxon>Stylonychia</taxon>
    </lineage>
</organism>
<evidence type="ECO:0000256" key="5">
    <source>
        <dbReference type="ARBA" id="ARBA00022490"/>
    </source>
</evidence>
<evidence type="ECO:0000259" key="14">
    <source>
        <dbReference type="Pfam" id="PF01217"/>
    </source>
</evidence>
<evidence type="ECO:0000256" key="8">
    <source>
        <dbReference type="ARBA" id="ARBA00023034"/>
    </source>
</evidence>
<dbReference type="GO" id="GO:0000139">
    <property type="term" value="C:Golgi membrane"/>
    <property type="evidence" value="ECO:0007669"/>
    <property type="project" value="UniProtKB-SubCell"/>
</dbReference>
<dbReference type="FunCoup" id="A0A077ZYM5">
    <property type="interactions" value="159"/>
</dbReference>
<dbReference type="InParanoid" id="A0A077ZYM5"/>
<evidence type="ECO:0000256" key="1">
    <source>
        <dbReference type="ARBA" id="ARBA00004255"/>
    </source>
</evidence>
<evidence type="ECO:0000256" key="9">
    <source>
        <dbReference type="ARBA" id="ARBA00023136"/>
    </source>
</evidence>
<comment type="subcellular location">
    <subcellularLocation>
        <location evidence="12">Cytoplasm</location>
    </subcellularLocation>
    <subcellularLocation>
        <location evidence="1 12">Golgi apparatus membrane</location>
        <topology evidence="1 12">Peripheral membrane protein</topology>
        <orientation evidence="1 12">Cytoplasmic side</orientation>
    </subcellularLocation>
    <subcellularLocation>
        <location evidence="12">Cytoplasmic vesicle</location>
        <location evidence="12">COPI-coated vesicle membrane</location>
        <topology evidence="12">Peripheral membrane protein</topology>
        <orientation evidence="12">Cytoplasmic side</orientation>
    </subcellularLocation>
</comment>
<dbReference type="InterPro" id="IPR022775">
    <property type="entry name" value="AP_mu_sigma_su"/>
</dbReference>
<dbReference type="GO" id="GO:0030126">
    <property type="term" value="C:COPI vesicle coat"/>
    <property type="evidence" value="ECO:0007669"/>
    <property type="project" value="UniProtKB-UniRule"/>
</dbReference>
<gene>
    <name evidence="15" type="primary">Contig7651.g8162</name>
    <name evidence="15" type="ORF">STYLEM_4032</name>
</gene>
<comment type="similarity">
    <text evidence="2 12">Belongs to the adaptor complexes small subunit family.</text>
</comment>
<dbReference type="SUPFAM" id="SSF64356">
    <property type="entry name" value="SNARE-like"/>
    <property type="match status" value="1"/>
</dbReference>
<comment type="subunit">
    <text evidence="3 12">Oligomeric complex that consists of at least the alpha, beta, beta', gamma, delta, epsilon and zeta subunits.</text>
</comment>
<dbReference type="EMBL" id="CCKQ01003907">
    <property type="protein sequence ID" value="CDW75046.1"/>
    <property type="molecule type" value="Genomic_DNA"/>
</dbReference>
<dbReference type="InterPro" id="IPR039652">
    <property type="entry name" value="Coatomer_zeta"/>
</dbReference>
<protein>
    <recommendedName>
        <fullName evidence="12">Coatomer subunit zeta</fullName>
    </recommendedName>
</protein>
<dbReference type="Gene3D" id="3.30.450.60">
    <property type="match status" value="1"/>
</dbReference>
<keyword evidence="5 12" id="KW-0963">Cytoplasm</keyword>
<reference evidence="15 16" key="1">
    <citation type="submission" date="2014-06" db="EMBL/GenBank/DDBJ databases">
        <authorList>
            <person name="Swart Estienne"/>
        </authorList>
    </citation>
    <scope>NUCLEOTIDE SEQUENCE [LARGE SCALE GENOMIC DNA]</scope>
    <source>
        <strain evidence="15 16">130c</strain>
    </source>
</reference>
<evidence type="ECO:0000256" key="6">
    <source>
        <dbReference type="ARBA" id="ARBA00022892"/>
    </source>
</evidence>
<feature type="domain" description="AP complex mu/sigma subunit" evidence="14">
    <location>
        <begin position="9"/>
        <end position="157"/>
    </location>
</feature>
<accession>A0A077ZYM5</accession>
<feature type="region of interest" description="Disordered" evidence="13">
    <location>
        <begin position="160"/>
        <end position="184"/>
    </location>
</feature>
<dbReference type="Pfam" id="PF01217">
    <property type="entry name" value="Clat_adaptor_s"/>
    <property type="match status" value="1"/>
</dbReference>
<evidence type="ECO:0000256" key="10">
    <source>
        <dbReference type="ARBA" id="ARBA00023329"/>
    </source>
</evidence>
<evidence type="ECO:0000256" key="11">
    <source>
        <dbReference type="ARBA" id="ARBA00045555"/>
    </source>
</evidence>
<dbReference type="GO" id="GO:0006890">
    <property type="term" value="P:retrograde vesicle-mediated transport, Golgi to endoplasmic reticulum"/>
    <property type="evidence" value="ECO:0007669"/>
    <property type="project" value="UniProtKB-UniRule"/>
</dbReference>
<dbReference type="AlphaFoldDB" id="A0A077ZYM5"/>
<dbReference type="PANTHER" id="PTHR11043">
    <property type="entry name" value="ZETA-COAT PROTEIN"/>
    <property type="match status" value="1"/>
</dbReference>
<comment type="function">
    <text evidence="11">The coatomer is a cytosolic protein complex that binds to dilysine motifs and reversibly associates with Golgi non-clathrin-coated vesicles, which further mediate biosynthetic protein transport from the ER, via the Golgi up to the trans Golgi network. Coatomer complex is required for budding from Golgi membranes, and is essential for the retrograde Golgi-to-ER transport of dilysine-tagged proteins. The zeta subunit may be involved in regulating the coat assembly and, hence, the rate of biosynthetic protein transport due to its association-dissociation properties with the coatomer complex.</text>
</comment>
<keyword evidence="10 12" id="KW-0968">Cytoplasmic vesicle</keyword>
<name>A0A077ZYM5_STYLE</name>
<evidence type="ECO:0000256" key="2">
    <source>
        <dbReference type="ARBA" id="ARBA00006972"/>
    </source>
</evidence>
<evidence type="ECO:0000256" key="4">
    <source>
        <dbReference type="ARBA" id="ARBA00022448"/>
    </source>
</evidence>
<dbReference type="OrthoDB" id="6585768at2759"/>
<evidence type="ECO:0000256" key="12">
    <source>
        <dbReference type="RuleBase" id="RU366053"/>
    </source>
</evidence>
<feature type="compositionally biased region" description="Low complexity" evidence="13">
    <location>
        <begin position="167"/>
        <end position="184"/>
    </location>
</feature>